<name>A0A7D4U9G8_9MICO</name>
<evidence type="ECO:0000259" key="5">
    <source>
        <dbReference type="Pfam" id="PF12802"/>
    </source>
</evidence>
<accession>A0A7D4U9G8</accession>
<dbReference type="InterPro" id="IPR036388">
    <property type="entry name" value="WH-like_DNA-bd_sf"/>
</dbReference>
<dbReference type="Proteomes" id="UP000502498">
    <property type="component" value="Chromosome"/>
</dbReference>
<protein>
    <submittedName>
        <fullName evidence="6">MarR family transcriptional regulator</fullName>
    </submittedName>
</protein>
<feature type="compositionally biased region" description="Basic and acidic residues" evidence="4">
    <location>
        <begin position="1"/>
        <end position="19"/>
    </location>
</feature>
<dbReference type="InterPro" id="IPR036390">
    <property type="entry name" value="WH_DNA-bd_sf"/>
</dbReference>
<evidence type="ECO:0000256" key="3">
    <source>
        <dbReference type="ARBA" id="ARBA00023163"/>
    </source>
</evidence>
<reference evidence="6 7" key="1">
    <citation type="submission" date="2020-05" db="EMBL/GenBank/DDBJ databases">
        <title>Strain PA2F3 complete genome.</title>
        <authorList>
            <person name="Kim Y.-S."/>
            <person name="Kim S.-J."/>
            <person name="Jung H.-k."/>
            <person name="Kim S.-E."/>
            <person name="Kim K.-H."/>
        </authorList>
    </citation>
    <scope>NUCLEOTIDE SEQUENCE [LARGE SCALE GENOMIC DNA]</scope>
    <source>
        <strain evidence="6 7">PA2F3</strain>
    </source>
</reference>
<dbReference type="Gene3D" id="1.10.10.10">
    <property type="entry name" value="Winged helix-like DNA-binding domain superfamily/Winged helix DNA-binding domain"/>
    <property type="match status" value="1"/>
</dbReference>
<feature type="region of interest" description="Disordered" evidence="4">
    <location>
        <begin position="1"/>
        <end position="34"/>
    </location>
</feature>
<dbReference type="RefSeq" id="WP_172991151.1">
    <property type="nucleotide sequence ID" value="NZ_CP054038.1"/>
</dbReference>
<dbReference type="InterPro" id="IPR000835">
    <property type="entry name" value="HTH_MarR-typ"/>
</dbReference>
<dbReference type="Pfam" id="PF12802">
    <property type="entry name" value="MarR_2"/>
    <property type="match status" value="1"/>
</dbReference>
<keyword evidence="2" id="KW-0238">DNA-binding</keyword>
<evidence type="ECO:0000256" key="4">
    <source>
        <dbReference type="SAM" id="MobiDB-lite"/>
    </source>
</evidence>
<dbReference type="GO" id="GO:0003700">
    <property type="term" value="F:DNA-binding transcription factor activity"/>
    <property type="evidence" value="ECO:0007669"/>
    <property type="project" value="InterPro"/>
</dbReference>
<sequence>MDDDTRDSGDGQPRDDGDTAHPGARHPGAEAAEQAAAMLAAAGMPRMPARVMMALVGSPDEGYTAAEIGERLGVSPAAVSGAVRYLQTLRLVQRLSRPGDRRDRYDLADDAWGGVITSNAPMYARLGELMEQIADDNGDAPTSATRARTSADFLRFLADRMPQLVVEWEQTRYDPSPGSDPS</sequence>
<dbReference type="InterPro" id="IPR011991">
    <property type="entry name" value="ArsR-like_HTH"/>
</dbReference>
<evidence type="ECO:0000313" key="6">
    <source>
        <dbReference type="EMBL" id="QKJ20726.1"/>
    </source>
</evidence>
<evidence type="ECO:0000313" key="7">
    <source>
        <dbReference type="Proteomes" id="UP000502498"/>
    </source>
</evidence>
<evidence type="ECO:0000256" key="1">
    <source>
        <dbReference type="ARBA" id="ARBA00023015"/>
    </source>
</evidence>
<keyword evidence="3" id="KW-0804">Transcription</keyword>
<dbReference type="CDD" id="cd00090">
    <property type="entry name" value="HTH_ARSR"/>
    <property type="match status" value="1"/>
</dbReference>
<dbReference type="GO" id="GO:0003677">
    <property type="term" value="F:DNA binding"/>
    <property type="evidence" value="ECO:0007669"/>
    <property type="project" value="UniProtKB-KW"/>
</dbReference>
<dbReference type="PANTHER" id="PTHR38465:SF2">
    <property type="entry name" value="HTH-TYPE TRANSCRIPTIONAL REGULATOR MMPR5"/>
    <property type="match status" value="1"/>
</dbReference>
<organism evidence="6 7">
    <name type="scientific">Microbacterium hominis</name>
    <dbReference type="NCBI Taxonomy" id="162426"/>
    <lineage>
        <taxon>Bacteria</taxon>
        <taxon>Bacillati</taxon>
        <taxon>Actinomycetota</taxon>
        <taxon>Actinomycetes</taxon>
        <taxon>Micrococcales</taxon>
        <taxon>Microbacteriaceae</taxon>
        <taxon>Microbacterium</taxon>
    </lineage>
</organism>
<evidence type="ECO:0000256" key="2">
    <source>
        <dbReference type="ARBA" id="ARBA00023125"/>
    </source>
</evidence>
<gene>
    <name evidence="6" type="ORF">HQM25_16105</name>
</gene>
<dbReference type="EMBL" id="CP054038">
    <property type="protein sequence ID" value="QKJ20726.1"/>
    <property type="molecule type" value="Genomic_DNA"/>
</dbReference>
<feature type="domain" description="HTH marR-type" evidence="5">
    <location>
        <begin position="43"/>
        <end position="102"/>
    </location>
</feature>
<dbReference type="PANTHER" id="PTHR38465">
    <property type="entry name" value="HTH-TYPE TRANSCRIPTIONAL REGULATOR MJ1563-RELATED"/>
    <property type="match status" value="1"/>
</dbReference>
<dbReference type="InterPro" id="IPR052362">
    <property type="entry name" value="HTH-GbsR_regulator"/>
</dbReference>
<dbReference type="AlphaFoldDB" id="A0A7D4U9G8"/>
<keyword evidence="1" id="KW-0805">Transcription regulation</keyword>
<dbReference type="SUPFAM" id="SSF46785">
    <property type="entry name" value="Winged helix' DNA-binding domain"/>
    <property type="match status" value="1"/>
</dbReference>
<proteinExistence type="predicted"/>